<dbReference type="Proteomes" id="UP000805193">
    <property type="component" value="Unassembled WGS sequence"/>
</dbReference>
<proteinExistence type="predicted"/>
<protein>
    <submittedName>
        <fullName evidence="1">Uncharacterized protein</fullName>
    </submittedName>
</protein>
<organism evidence="1 2">
    <name type="scientific">Ixodes persulcatus</name>
    <name type="common">Taiga tick</name>
    <dbReference type="NCBI Taxonomy" id="34615"/>
    <lineage>
        <taxon>Eukaryota</taxon>
        <taxon>Metazoa</taxon>
        <taxon>Ecdysozoa</taxon>
        <taxon>Arthropoda</taxon>
        <taxon>Chelicerata</taxon>
        <taxon>Arachnida</taxon>
        <taxon>Acari</taxon>
        <taxon>Parasitiformes</taxon>
        <taxon>Ixodida</taxon>
        <taxon>Ixodoidea</taxon>
        <taxon>Ixodidae</taxon>
        <taxon>Ixodinae</taxon>
        <taxon>Ixodes</taxon>
    </lineage>
</organism>
<name>A0AC60QAY7_IXOPE</name>
<gene>
    <name evidence="1" type="ORF">HPB47_021998</name>
</gene>
<dbReference type="EMBL" id="JABSTQ010009246">
    <property type="protein sequence ID" value="KAG0431201.1"/>
    <property type="molecule type" value="Genomic_DNA"/>
</dbReference>
<evidence type="ECO:0000313" key="2">
    <source>
        <dbReference type="Proteomes" id="UP000805193"/>
    </source>
</evidence>
<reference evidence="1 2" key="1">
    <citation type="journal article" date="2020" name="Cell">
        <title>Large-Scale Comparative Analyses of Tick Genomes Elucidate Their Genetic Diversity and Vector Capacities.</title>
        <authorList>
            <consortium name="Tick Genome and Microbiome Consortium (TIGMIC)"/>
            <person name="Jia N."/>
            <person name="Wang J."/>
            <person name="Shi W."/>
            <person name="Du L."/>
            <person name="Sun Y."/>
            <person name="Zhan W."/>
            <person name="Jiang J.F."/>
            <person name="Wang Q."/>
            <person name="Zhang B."/>
            <person name="Ji P."/>
            <person name="Bell-Sakyi L."/>
            <person name="Cui X.M."/>
            <person name="Yuan T.T."/>
            <person name="Jiang B.G."/>
            <person name="Yang W.F."/>
            <person name="Lam T.T."/>
            <person name="Chang Q.C."/>
            <person name="Ding S.J."/>
            <person name="Wang X.J."/>
            <person name="Zhu J.G."/>
            <person name="Ruan X.D."/>
            <person name="Zhao L."/>
            <person name="Wei J.T."/>
            <person name="Ye R.Z."/>
            <person name="Que T.C."/>
            <person name="Du C.H."/>
            <person name="Zhou Y.H."/>
            <person name="Cheng J.X."/>
            <person name="Dai P.F."/>
            <person name="Guo W.B."/>
            <person name="Han X.H."/>
            <person name="Huang E.J."/>
            <person name="Li L.F."/>
            <person name="Wei W."/>
            <person name="Gao Y.C."/>
            <person name="Liu J.Z."/>
            <person name="Shao H.Z."/>
            <person name="Wang X."/>
            <person name="Wang C.C."/>
            <person name="Yang T.C."/>
            <person name="Huo Q.B."/>
            <person name="Li W."/>
            <person name="Chen H.Y."/>
            <person name="Chen S.E."/>
            <person name="Zhou L.G."/>
            <person name="Ni X.B."/>
            <person name="Tian J.H."/>
            <person name="Sheng Y."/>
            <person name="Liu T."/>
            <person name="Pan Y.S."/>
            <person name="Xia L.Y."/>
            <person name="Li J."/>
            <person name="Zhao F."/>
            <person name="Cao W.C."/>
        </authorList>
    </citation>
    <scope>NUCLEOTIDE SEQUENCE [LARGE SCALE GENOMIC DNA]</scope>
    <source>
        <strain evidence="1">Iper-2018</strain>
    </source>
</reference>
<evidence type="ECO:0000313" key="1">
    <source>
        <dbReference type="EMBL" id="KAG0431201.1"/>
    </source>
</evidence>
<keyword evidence="2" id="KW-1185">Reference proteome</keyword>
<comment type="caution">
    <text evidence="1">The sequence shown here is derived from an EMBL/GenBank/DDBJ whole genome shotgun (WGS) entry which is preliminary data.</text>
</comment>
<sequence length="124" mass="13860">MITASCWQVKATTIQKCFRNAGFVRNAGNSEDANRRSDAIDEAIGADDVWSDLVENHFVPANDTFQNYVDKNEEALATVVVHLRSFGRWAAAVPSRFPLQLLLHILYRLYADSRESALASSVDE</sequence>
<accession>A0AC60QAY7</accession>